<organism evidence="2 3">
    <name type="scientific">Pisolithus tinctorius Marx 270</name>
    <dbReference type="NCBI Taxonomy" id="870435"/>
    <lineage>
        <taxon>Eukaryota</taxon>
        <taxon>Fungi</taxon>
        <taxon>Dikarya</taxon>
        <taxon>Basidiomycota</taxon>
        <taxon>Agaricomycotina</taxon>
        <taxon>Agaricomycetes</taxon>
        <taxon>Agaricomycetidae</taxon>
        <taxon>Boletales</taxon>
        <taxon>Sclerodermatineae</taxon>
        <taxon>Pisolithaceae</taxon>
        <taxon>Pisolithus</taxon>
    </lineage>
</organism>
<keyword evidence="3" id="KW-1185">Reference proteome</keyword>
<gene>
    <name evidence="2" type="ORF">M404DRAFT_158737</name>
</gene>
<reference evidence="3" key="2">
    <citation type="submission" date="2015-01" db="EMBL/GenBank/DDBJ databases">
        <title>Evolutionary Origins and Diversification of the Mycorrhizal Mutualists.</title>
        <authorList>
            <consortium name="DOE Joint Genome Institute"/>
            <consortium name="Mycorrhizal Genomics Consortium"/>
            <person name="Kohler A."/>
            <person name="Kuo A."/>
            <person name="Nagy L.G."/>
            <person name="Floudas D."/>
            <person name="Copeland A."/>
            <person name="Barry K.W."/>
            <person name="Cichocki N."/>
            <person name="Veneault-Fourrey C."/>
            <person name="LaButti K."/>
            <person name="Lindquist E.A."/>
            <person name="Lipzen A."/>
            <person name="Lundell T."/>
            <person name="Morin E."/>
            <person name="Murat C."/>
            <person name="Riley R."/>
            <person name="Ohm R."/>
            <person name="Sun H."/>
            <person name="Tunlid A."/>
            <person name="Henrissat B."/>
            <person name="Grigoriev I.V."/>
            <person name="Hibbett D.S."/>
            <person name="Martin F."/>
        </authorList>
    </citation>
    <scope>NUCLEOTIDE SEQUENCE [LARGE SCALE GENOMIC DNA]</scope>
    <source>
        <strain evidence="3">Marx 270</strain>
    </source>
</reference>
<name>A0A0C3NRX5_PISTI</name>
<dbReference type="AlphaFoldDB" id="A0A0C3NRX5"/>
<protein>
    <recommendedName>
        <fullName evidence="4">Retrotransposon gag domain-containing protein</fullName>
    </recommendedName>
</protein>
<evidence type="ECO:0000313" key="2">
    <source>
        <dbReference type="EMBL" id="KIN98038.1"/>
    </source>
</evidence>
<dbReference type="InParanoid" id="A0A0C3NRX5"/>
<dbReference type="Proteomes" id="UP000054217">
    <property type="component" value="Unassembled WGS sequence"/>
</dbReference>
<dbReference type="OrthoDB" id="2684738at2759"/>
<evidence type="ECO:0000313" key="3">
    <source>
        <dbReference type="Proteomes" id="UP000054217"/>
    </source>
</evidence>
<dbReference type="EMBL" id="KN832020">
    <property type="protein sequence ID" value="KIN98038.1"/>
    <property type="molecule type" value="Genomic_DNA"/>
</dbReference>
<proteinExistence type="predicted"/>
<evidence type="ECO:0000256" key="1">
    <source>
        <dbReference type="SAM" id="MobiDB-lite"/>
    </source>
</evidence>
<accession>A0A0C3NRX5</accession>
<reference evidence="2 3" key="1">
    <citation type="submission" date="2014-04" db="EMBL/GenBank/DDBJ databases">
        <authorList>
            <consortium name="DOE Joint Genome Institute"/>
            <person name="Kuo A."/>
            <person name="Kohler A."/>
            <person name="Costa M.D."/>
            <person name="Nagy L.G."/>
            <person name="Floudas D."/>
            <person name="Copeland A."/>
            <person name="Barry K.W."/>
            <person name="Cichocki N."/>
            <person name="Veneault-Fourrey C."/>
            <person name="LaButti K."/>
            <person name="Lindquist E.A."/>
            <person name="Lipzen A."/>
            <person name="Lundell T."/>
            <person name="Morin E."/>
            <person name="Murat C."/>
            <person name="Sun H."/>
            <person name="Tunlid A."/>
            <person name="Henrissat B."/>
            <person name="Grigoriev I.V."/>
            <person name="Hibbett D.S."/>
            <person name="Martin F."/>
            <person name="Nordberg H.P."/>
            <person name="Cantor M.N."/>
            <person name="Hua S.X."/>
        </authorList>
    </citation>
    <scope>NUCLEOTIDE SEQUENCE [LARGE SCALE GENOMIC DNA]</scope>
    <source>
        <strain evidence="2 3">Marx 270</strain>
    </source>
</reference>
<evidence type="ECO:0008006" key="4">
    <source>
        <dbReference type="Google" id="ProtNLM"/>
    </source>
</evidence>
<dbReference type="HOGENOM" id="CLU_049924_0_0_1"/>
<feature type="region of interest" description="Disordered" evidence="1">
    <location>
        <begin position="1"/>
        <end position="42"/>
    </location>
</feature>
<dbReference type="STRING" id="870435.A0A0C3NRX5"/>
<sequence>MSDHLDLTTPDFPGGFIHSIPRRPKTLPSPLTPVTSSDSSSLMPSFSHLFNTSKSIPRIPAPSAALPRPLTWSQTTLQPISNPLTLPPVNPPMANPQFQMPLCSMQNSPKFSRDSPAQLPHYLEDIDFLSTLAALDDHGKIRAAIHYADLEEAKVWQMLPEATPMADGWDAFVVAVKGLYPGCEGDNCYCCTDLQYLVEEYQSKPMQNQDDLREYQQKFAKISALLIKTKKLAETEQDSMFLTRFPRAIADCIHHRLSIVCTNLHPDDPYPLAEVIKAAKFLLMGSALHSAVLTMATAASLAAPPSPAYMPPAGTVIKQEYNFQTQHPPQQHRPGCGFCTDPNHWTRMYVLATQPCRAPLIFSVLLIQKSMCSWRSSLLHS</sequence>
<feature type="compositionally biased region" description="Low complexity" evidence="1">
    <location>
        <begin position="26"/>
        <end position="42"/>
    </location>
</feature>